<evidence type="ECO:0000313" key="1">
    <source>
        <dbReference type="EMBL" id="THU94212.1"/>
    </source>
</evidence>
<proteinExistence type="predicted"/>
<accession>A0A4S8LX23</accession>
<dbReference type="InterPro" id="IPR036514">
    <property type="entry name" value="SGNH_hydro_sf"/>
</dbReference>
<evidence type="ECO:0000313" key="2">
    <source>
        <dbReference type="Proteomes" id="UP000297245"/>
    </source>
</evidence>
<evidence type="ECO:0008006" key="3">
    <source>
        <dbReference type="Google" id="ProtNLM"/>
    </source>
</evidence>
<protein>
    <recommendedName>
        <fullName evidence="3">SGNH hydrolase-type esterase domain-containing protein</fullName>
    </recommendedName>
</protein>
<dbReference type="Proteomes" id="UP000297245">
    <property type="component" value="Unassembled WGS sequence"/>
</dbReference>
<organism evidence="1 2">
    <name type="scientific">Dendrothele bispora (strain CBS 962.96)</name>
    <dbReference type="NCBI Taxonomy" id="1314807"/>
    <lineage>
        <taxon>Eukaryota</taxon>
        <taxon>Fungi</taxon>
        <taxon>Dikarya</taxon>
        <taxon>Basidiomycota</taxon>
        <taxon>Agaricomycotina</taxon>
        <taxon>Agaricomycetes</taxon>
        <taxon>Agaricomycetidae</taxon>
        <taxon>Agaricales</taxon>
        <taxon>Agaricales incertae sedis</taxon>
        <taxon>Dendrothele</taxon>
    </lineage>
</organism>
<dbReference type="OrthoDB" id="426133at2759"/>
<gene>
    <name evidence="1" type="ORF">K435DRAFT_165310</name>
</gene>
<reference evidence="1 2" key="1">
    <citation type="journal article" date="2019" name="Nat. Ecol. Evol.">
        <title>Megaphylogeny resolves global patterns of mushroom evolution.</title>
        <authorList>
            <person name="Varga T."/>
            <person name="Krizsan K."/>
            <person name="Foldi C."/>
            <person name="Dima B."/>
            <person name="Sanchez-Garcia M."/>
            <person name="Sanchez-Ramirez S."/>
            <person name="Szollosi G.J."/>
            <person name="Szarkandi J.G."/>
            <person name="Papp V."/>
            <person name="Albert L."/>
            <person name="Andreopoulos W."/>
            <person name="Angelini C."/>
            <person name="Antonin V."/>
            <person name="Barry K.W."/>
            <person name="Bougher N.L."/>
            <person name="Buchanan P."/>
            <person name="Buyck B."/>
            <person name="Bense V."/>
            <person name="Catcheside P."/>
            <person name="Chovatia M."/>
            <person name="Cooper J."/>
            <person name="Damon W."/>
            <person name="Desjardin D."/>
            <person name="Finy P."/>
            <person name="Geml J."/>
            <person name="Haridas S."/>
            <person name="Hughes K."/>
            <person name="Justo A."/>
            <person name="Karasinski D."/>
            <person name="Kautmanova I."/>
            <person name="Kiss B."/>
            <person name="Kocsube S."/>
            <person name="Kotiranta H."/>
            <person name="LaButti K.M."/>
            <person name="Lechner B.E."/>
            <person name="Liimatainen K."/>
            <person name="Lipzen A."/>
            <person name="Lukacs Z."/>
            <person name="Mihaltcheva S."/>
            <person name="Morgado L.N."/>
            <person name="Niskanen T."/>
            <person name="Noordeloos M.E."/>
            <person name="Ohm R.A."/>
            <person name="Ortiz-Santana B."/>
            <person name="Ovrebo C."/>
            <person name="Racz N."/>
            <person name="Riley R."/>
            <person name="Savchenko A."/>
            <person name="Shiryaev A."/>
            <person name="Soop K."/>
            <person name="Spirin V."/>
            <person name="Szebenyi C."/>
            <person name="Tomsovsky M."/>
            <person name="Tulloss R.E."/>
            <person name="Uehling J."/>
            <person name="Grigoriev I.V."/>
            <person name="Vagvolgyi C."/>
            <person name="Papp T."/>
            <person name="Martin F.M."/>
            <person name="Miettinen O."/>
            <person name="Hibbett D.S."/>
            <person name="Nagy L.G."/>
        </authorList>
    </citation>
    <scope>NUCLEOTIDE SEQUENCE [LARGE SCALE GENOMIC DNA]</scope>
    <source>
        <strain evidence="1 2">CBS 962.96</strain>
    </source>
</reference>
<dbReference type="Gene3D" id="3.40.50.1110">
    <property type="entry name" value="SGNH hydrolase"/>
    <property type="match status" value="1"/>
</dbReference>
<dbReference type="AlphaFoldDB" id="A0A4S8LX23"/>
<name>A0A4S8LX23_DENBC</name>
<keyword evidence="2" id="KW-1185">Reference proteome</keyword>
<dbReference type="EMBL" id="ML179229">
    <property type="protein sequence ID" value="THU94212.1"/>
    <property type="molecule type" value="Genomic_DNA"/>
</dbReference>
<sequence length="114" mass="13296">MGYFYTTDHNFTTPWNFARDVPAVIHVVIHTGVNDASQGVSDNKFVQVYTTFLQRRRFIYHHLIYQPIFVFTPWGWPNADGSISQYYPGLRQQIVQMRHSDIMNKCSLLTPLDG</sequence>